<name>A0AAX1N8B1_9BACT</name>
<dbReference type="AlphaFoldDB" id="A0AAX1N8B1"/>
<organism evidence="2 3">
    <name type="scientific">Flammeovirga yaeyamensis</name>
    <dbReference type="NCBI Taxonomy" id="367791"/>
    <lineage>
        <taxon>Bacteria</taxon>
        <taxon>Pseudomonadati</taxon>
        <taxon>Bacteroidota</taxon>
        <taxon>Cytophagia</taxon>
        <taxon>Cytophagales</taxon>
        <taxon>Flammeovirgaceae</taxon>
        <taxon>Flammeovirga</taxon>
    </lineage>
</organism>
<evidence type="ECO:0000313" key="2">
    <source>
        <dbReference type="EMBL" id="QWG03437.1"/>
    </source>
</evidence>
<keyword evidence="3" id="KW-1185">Reference proteome</keyword>
<feature type="transmembrane region" description="Helical" evidence="1">
    <location>
        <begin position="76"/>
        <end position="98"/>
    </location>
</feature>
<accession>A0AAX1N8B1</accession>
<evidence type="ECO:0000256" key="1">
    <source>
        <dbReference type="SAM" id="Phobius"/>
    </source>
</evidence>
<dbReference type="KEGG" id="fya:KMW28_07585"/>
<protein>
    <submittedName>
        <fullName evidence="2">Uncharacterized protein</fullName>
    </submittedName>
</protein>
<reference evidence="2 3" key="1">
    <citation type="submission" date="2021-05" db="EMBL/GenBank/DDBJ databases">
        <title>Comparative genomic studies on the polysaccharide-degrading batcterial strains of the Flammeovirga genus.</title>
        <authorList>
            <person name="Zewei F."/>
            <person name="Zheng Z."/>
            <person name="Yu L."/>
            <person name="Ruyue G."/>
            <person name="Yanhong M."/>
            <person name="Yuanyuan C."/>
            <person name="Jingyan G."/>
            <person name="Wenjun H."/>
        </authorList>
    </citation>
    <scope>NUCLEOTIDE SEQUENCE [LARGE SCALE GENOMIC DNA]</scope>
    <source>
        <strain evidence="2 3">NBRC:100898</strain>
    </source>
</reference>
<keyword evidence="1" id="KW-1133">Transmembrane helix</keyword>
<gene>
    <name evidence="2" type="ORF">KMW28_07585</name>
</gene>
<evidence type="ECO:0000313" key="3">
    <source>
        <dbReference type="Proteomes" id="UP000678679"/>
    </source>
</evidence>
<dbReference type="EMBL" id="CP076132">
    <property type="protein sequence ID" value="QWG03437.1"/>
    <property type="molecule type" value="Genomic_DNA"/>
</dbReference>
<keyword evidence="1" id="KW-0472">Membrane</keyword>
<dbReference type="Proteomes" id="UP000678679">
    <property type="component" value="Chromosome 1"/>
</dbReference>
<dbReference type="RefSeq" id="WP_169663934.1">
    <property type="nucleotide sequence ID" value="NZ_CP076132.1"/>
</dbReference>
<sequence>MMNEDKDLKKVLNKMHTPKLSDDFEDILMQKVHQKAVVNKQKMHSLKWMLIYFFSGLFLGAFFIFNHFNLLSDNQMWAVIILAIIICTMLIFIIEKVVKMILYQKGKIDIKEL</sequence>
<keyword evidence="1" id="KW-0812">Transmembrane</keyword>
<feature type="transmembrane region" description="Helical" evidence="1">
    <location>
        <begin position="50"/>
        <end position="70"/>
    </location>
</feature>
<proteinExistence type="predicted"/>